<dbReference type="Proteomes" id="UP000297595">
    <property type="component" value="Unassembled WGS sequence"/>
</dbReference>
<evidence type="ECO:0000313" key="3">
    <source>
        <dbReference type="Proteomes" id="UP000297595"/>
    </source>
</evidence>
<feature type="region of interest" description="Disordered" evidence="1">
    <location>
        <begin position="1"/>
        <end position="65"/>
    </location>
</feature>
<accession>A0A7C8TTR0</accession>
<feature type="compositionally biased region" description="Polar residues" evidence="1">
    <location>
        <begin position="27"/>
        <end position="43"/>
    </location>
</feature>
<dbReference type="AlphaFoldDB" id="A0A7C8TTR0"/>
<sequence>MNNTEGGRRKAKRGMKRLRETQRESKSNQVQWSYPVSHSSVPKTWTELDQRSHSKGKGSIPVGSKVAAKPLTYQLLREEGRSVKVRQDIIPTPSESDVCTTS</sequence>
<evidence type="ECO:0000313" key="2">
    <source>
        <dbReference type="EMBL" id="TGJ73276.1"/>
    </source>
</evidence>
<evidence type="ECO:0000256" key="1">
    <source>
        <dbReference type="SAM" id="MobiDB-lite"/>
    </source>
</evidence>
<comment type="caution">
    <text evidence="2">The sequence shown here is derived from an EMBL/GenBank/DDBJ whole genome shotgun (WGS) entry which is preliminary data.</text>
</comment>
<dbReference type="EMBL" id="SOZJ01000001">
    <property type="protein sequence ID" value="TGJ73276.1"/>
    <property type="molecule type" value="Genomic_DNA"/>
</dbReference>
<protein>
    <submittedName>
        <fullName evidence="2">Uncharacterized protein</fullName>
    </submittedName>
</protein>
<gene>
    <name evidence="2" type="ORF">EYR41_000384</name>
</gene>
<name>A0A7C8TTR0_ORBOL</name>
<feature type="compositionally biased region" description="Basic and acidic residues" evidence="1">
    <location>
        <begin position="17"/>
        <end position="26"/>
    </location>
</feature>
<proteinExistence type="predicted"/>
<organism evidence="2 3">
    <name type="scientific">Orbilia oligospora</name>
    <name type="common">Nematode-trapping fungus</name>
    <name type="synonym">Arthrobotrys oligospora</name>
    <dbReference type="NCBI Taxonomy" id="2813651"/>
    <lineage>
        <taxon>Eukaryota</taxon>
        <taxon>Fungi</taxon>
        <taxon>Dikarya</taxon>
        <taxon>Ascomycota</taxon>
        <taxon>Pezizomycotina</taxon>
        <taxon>Orbiliomycetes</taxon>
        <taxon>Orbiliales</taxon>
        <taxon>Orbiliaceae</taxon>
        <taxon>Orbilia</taxon>
    </lineage>
</organism>
<reference evidence="2 3" key="1">
    <citation type="submission" date="2019-03" db="EMBL/GenBank/DDBJ databases">
        <title>Nematode-trapping fungi genome.</title>
        <authorList>
            <person name="Vidal-Diez De Ulzurrun G."/>
        </authorList>
    </citation>
    <scope>NUCLEOTIDE SEQUENCE [LARGE SCALE GENOMIC DNA]</scope>
    <source>
        <strain evidence="2 3">TWF154</strain>
    </source>
</reference>